<keyword evidence="1" id="KW-1185">Reference proteome</keyword>
<protein>
    <submittedName>
        <fullName evidence="2">Uncharacterized protein LOC142165499</fullName>
    </submittedName>
</protein>
<evidence type="ECO:0000313" key="2">
    <source>
        <dbReference type="RefSeq" id="XP_075080139.1"/>
    </source>
</evidence>
<dbReference type="Proteomes" id="UP000790787">
    <property type="component" value="Chromosome 10"/>
</dbReference>
<gene>
    <name evidence="2" type="primary">LOC142165499</name>
</gene>
<dbReference type="RefSeq" id="XP_075080139.1">
    <property type="nucleotide sequence ID" value="XM_075224038.1"/>
</dbReference>
<evidence type="ECO:0000313" key="1">
    <source>
        <dbReference type="Proteomes" id="UP000790787"/>
    </source>
</evidence>
<accession>A0AC58S5G9</accession>
<proteinExistence type="predicted"/>
<name>A0AC58S5G9_TOBAC</name>
<reference evidence="1" key="1">
    <citation type="journal article" date="2014" name="Nat. Commun.">
        <title>The tobacco genome sequence and its comparison with those of tomato and potato.</title>
        <authorList>
            <person name="Sierro N."/>
            <person name="Battey J.N."/>
            <person name="Ouadi S."/>
            <person name="Bakaher N."/>
            <person name="Bovet L."/>
            <person name="Willig A."/>
            <person name="Goepfert S."/>
            <person name="Peitsch M.C."/>
            <person name="Ivanov N.V."/>
        </authorList>
    </citation>
    <scope>NUCLEOTIDE SEQUENCE [LARGE SCALE GENOMIC DNA]</scope>
</reference>
<sequence length="203" mass="24015">MKHSEVQHQLFRRFIVRELEESFLEAFLIHVNGTTLCFSLREFVVVIGLNFVGDVEDFKFNTKRPNRLVETYFGGAKTVKKTDLVKCFNDNNWGFDNDEDVVKIVVLYFMHTFILSSEKNCTIIPRKHFDLVEGGRYCDYPWGKEAFTALLKFISRKMDSQKKYYRITDMPLAMQMKYNNIQPIVTELAVIQNNHSMYSYIRF</sequence>
<organism evidence="1 2">
    <name type="scientific">Nicotiana tabacum</name>
    <name type="common">Common tobacco</name>
    <dbReference type="NCBI Taxonomy" id="4097"/>
    <lineage>
        <taxon>Eukaryota</taxon>
        <taxon>Viridiplantae</taxon>
        <taxon>Streptophyta</taxon>
        <taxon>Embryophyta</taxon>
        <taxon>Tracheophyta</taxon>
        <taxon>Spermatophyta</taxon>
        <taxon>Magnoliopsida</taxon>
        <taxon>eudicotyledons</taxon>
        <taxon>Gunneridae</taxon>
        <taxon>Pentapetalae</taxon>
        <taxon>asterids</taxon>
        <taxon>lamiids</taxon>
        <taxon>Solanales</taxon>
        <taxon>Solanaceae</taxon>
        <taxon>Nicotianoideae</taxon>
        <taxon>Nicotianeae</taxon>
        <taxon>Nicotiana</taxon>
    </lineage>
</organism>
<reference evidence="2" key="2">
    <citation type="submission" date="2025-08" db="UniProtKB">
        <authorList>
            <consortium name="RefSeq"/>
        </authorList>
    </citation>
    <scope>IDENTIFICATION</scope>
    <source>
        <tissue evidence="2">Leaf</tissue>
    </source>
</reference>